<keyword evidence="5" id="KW-1185">Reference proteome</keyword>
<feature type="compositionally biased region" description="Basic residues" evidence="1">
    <location>
        <begin position="413"/>
        <end position="429"/>
    </location>
</feature>
<dbReference type="PANTHER" id="PTHR40659">
    <property type="entry name" value="NICKEL/COBALT EFFLUX SYSTEM RCNA"/>
    <property type="match status" value="1"/>
</dbReference>
<name>A0ABR7SFQ8_9ACTN</name>
<feature type="compositionally biased region" description="Basic and acidic residues" evidence="1">
    <location>
        <begin position="390"/>
        <end position="412"/>
    </location>
</feature>
<feature type="transmembrane region" description="Helical" evidence="2">
    <location>
        <begin position="554"/>
        <end position="573"/>
    </location>
</feature>
<dbReference type="Proteomes" id="UP000642284">
    <property type="component" value="Unassembled WGS sequence"/>
</dbReference>
<feature type="transmembrane region" description="Helical" evidence="2">
    <location>
        <begin position="476"/>
        <end position="500"/>
    </location>
</feature>
<feature type="compositionally biased region" description="Basic residues" evidence="1">
    <location>
        <begin position="353"/>
        <end position="376"/>
    </location>
</feature>
<keyword evidence="2" id="KW-1133">Transmembrane helix</keyword>
<dbReference type="InterPro" id="IPR051224">
    <property type="entry name" value="NiCoT_RcnA"/>
</dbReference>
<feature type="transmembrane region" description="Helical" evidence="2">
    <location>
        <begin position="289"/>
        <end position="311"/>
    </location>
</feature>
<comment type="caution">
    <text evidence="4">The sequence shown here is derived from an EMBL/GenBank/DDBJ whole genome shotgun (WGS) entry which is preliminary data.</text>
</comment>
<feature type="signal peptide" evidence="3">
    <location>
        <begin position="1"/>
        <end position="27"/>
    </location>
</feature>
<dbReference type="RefSeq" id="WP_187814474.1">
    <property type="nucleotide sequence ID" value="NZ_JACTVJ010000006.1"/>
</dbReference>
<keyword evidence="2" id="KW-0812">Transmembrane</keyword>
<dbReference type="PANTHER" id="PTHR40659:SF1">
    <property type="entry name" value="NICKEL_COBALT EFFLUX SYSTEM RCNA"/>
    <property type="match status" value="1"/>
</dbReference>
<organism evidence="4 5">
    <name type="scientific">Streptomyces polyasparticus</name>
    <dbReference type="NCBI Taxonomy" id="2767826"/>
    <lineage>
        <taxon>Bacteria</taxon>
        <taxon>Bacillati</taxon>
        <taxon>Actinomycetota</taxon>
        <taxon>Actinomycetes</taxon>
        <taxon>Kitasatosporales</taxon>
        <taxon>Streptomycetaceae</taxon>
        <taxon>Streptomyces</taxon>
    </lineage>
</organism>
<feature type="transmembrane region" description="Helical" evidence="2">
    <location>
        <begin position="506"/>
        <end position="530"/>
    </location>
</feature>
<evidence type="ECO:0000313" key="4">
    <source>
        <dbReference type="EMBL" id="MBC9713709.1"/>
    </source>
</evidence>
<evidence type="ECO:0000256" key="3">
    <source>
        <dbReference type="SAM" id="SignalP"/>
    </source>
</evidence>
<proteinExistence type="predicted"/>
<feature type="chain" id="PRO_5046579010" evidence="3">
    <location>
        <begin position="28"/>
        <end position="582"/>
    </location>
</feature>
<keyword evidence="3" id="KW-0732">Signal</keyword>
<feature type="region of interest" description="Disordered" evidence="1">
    <location>
        <begin position="353"/>
        <end position="438"/>
    </location>
</feature>
<dbReference type="InterPro" id="IPR018247">
    <property type="entry name" value="EF_Hand_1_Ca_BS"/>
</dbReference>
<evidence type="ECO:0000256" key="1">
    <source>
        <dbReference type="SAM" id="MobiDB-lite"/>
    </source>
</evidence>
<accession>A0ABR7SFQ8</accession>
<feature type="transmembrane region" description="Helical" evidence="2">
    <location>
        <begin position="323"/>
        <end position="343"/>
    </location>
</feature>
<dbReference type="PROSITE" id="PS00018">
    <property type="entry name" value="EF_HAND_1"/>
    <property type="match status" value="1"/>
</dbReference>
<evidence type="ECO:0000313" key="5">
    <source>
        <dbReference type="Proteomes" id="UP000642284"/>
    </source>
</evidence>
<sequence length="582" mass="59447">MTGVRRGSLVAGMLMCLAVGSGTAAFAHPLGNFTVSRYHGLRISDGRVEDRAVIDRAEIPTLQAKRAIDSDRDGRLEPGELGAHAATVCTELAQDVRAQVGDDDALTWRVLGSGMRQLPGQAGLPVSRISCRLGAELPSAGSGELAFADRGGQGRIGWREVTASPGPGMRIVSSDVPQRSLSGELRSYPQDLLDDPPDVRTARVRYAAGSAGAGSPAVAGNGPMSGDSWTAGLDRQLSSLAARDGLTWPVGLTAIGLSVLLGAGHALLPGHGKTVLAACLAGRRGSVRDAVAVGATVTFTHTAGVLALGLLLSLSAAFAAEGLMHLLGVVSGALVVAVGVMLWRGARSGRVWGHGHSHGRGHGHGHSHGRGLGHAHGHSDGHAHGHSHDHHPDHDHHHEAEAVHSHHHDLDHHHSRSHTHAPSHTRASGHTHTPSHTAAQQLTAPATIAAPTIAAPTTAPPHAGPPRKAPAHRRTLIGVGIAGGLVPSPSALVVLLGAIALNRTAFGVLLVLAYGAGMAAVLSAAGLLVARCGHRAQALLEGGRTGARIARVRAVLPVLTAALVIAVGTGMALRSAAALLLP</sequence>
<protein>
    <submittedName>
        <fullName evidence="4">Nickel transporter</fullName>
    </submittedName>
</protein>
<feature type="transmembrane region" description="Helical" evidence="2">
    <location>
        <begin position="246"/>
        <end position="268"/>
    </location>
</feature>
<dbReference type="EMBL" id="JACTVJ010000006">
    <property type="protein sequence ID" value="MBC9713709.1"/>
    <property type="molecule type" value="Genomic_DNA"/>
</dbReference>
<reference evidence="4 5" key="1">
    <citation type="submission" date="2020-08" db="EMBL/GenBank/DDBJ databases">
        <title>Genemic of Streptomyces polyaspartic.</title>
        <authorList>
            <person name="Liu W."/>
        </authorList>
    </citation>
    <scope>NUCLEOTIDE SEQUENCE [LARGE SCALE GENOMIC DNA]</scope>
    <source>
        <strain evidence="4 5">TRM66268-LWL</strain>
    </source>
</reference>
<gene>
    <name evidence="4" type="ORF">H9Y04_14135</name>
</gene>
<evidence type="ECO:0000256" key="2">
    <source>
        <dbReference type="SAM" id="Phobius"/>
    </source>
</evidence>
<keyword evidence="2" id="KW-0472">Membrane</keyword>